<evidence type="ECO:0000313" key="2">
    <source>
        <dbReference type="EMBL" id="KAK4194490.1"/>
    </source>
</evidence>
<dbReference type="PANTHER" id="PTHR34494:SF1">
    <property type="entry name" value="PROTEIN CBG25024"/>
    <property type="match status" value="1"/>
</dbReference>
<dbReference type="Proteomes" id="UP001303160">
    <property type="component" value="Unassembled WGS sequence"/>
</dbReference>
<keyword evidence="3" id="KW-1185">Reference proteome</keyword>
<comment type="caution">
    <text evidence="2">The sequence shown here is derived from an EMBL/GenBank/DDBJ whole genome shotgun (WGS) entry which is preliminary data.</text>
</comment>
<name>A0AAN6X5T0_9PEZI</name>
<reference evidence="2" key="2">
    <citation type="submission" date="2023-05" db="EMBL/GenBank/DDBJ databases">
        <authorList>
            <consortium name="Lawrence Berkeley National Laboratory"/>
            <person name="Steindorff A."/>
            <person name="Hensen N."/>
            <person name="Bonometti L."/>
            <person name="Westerberg I."/>
            <person name="Brannstrom I.O."/>
            <person name="Guillou S."/>
            <person name="Cros-Aarteil S."/>
            <person name="Calhoun S."/>
            <person name="Haridas S."/>
            <person name="Kuo A."/>
            <person name="Mondo S."/>
            <person name="Pangilinan J."/>
            <person name="Riley R."/>
            <person name="Labutti K."/>
            <person name="Andreopoulos B."/>
            <person name="Lipzen A."/>
            <person name="Chen C."/>
            <person name="Yanf M."/>
            <person name="Daum C."/>
            <person name="Ng V."/>
            <person name="Clum A."/>
            <person name="Ohm R."/>
            <person name="Martin F."/>
            <person name="Silar P."/>
            <person name="Natvig D."/>
            <person name="Lalanne C."/>
            <person name="Gautier V."/>
            <person name="Ament-Velasquez S.L."/>
            <person name="Kruys A."/>
            <person name="Hutchinson M.I."/>
            <person name="Powell A.J."/>
            <person name="Barry K."/>
            <person name="Miller A.N."/>
            <person name="Grigoriev I.V."/>
            <person name="Debuchy R."/>
            <person name="Gladieux P."/>
            <person name="Thoren M.H."/>
            <person name="Johannesson H."/>
        </authorList>
    </citation>
    <scope>NUCLEOTIDE SEQUENCE</scope>
    <source>
        <strain evidence="2">CBS 315.58</strain>
    </source>
</reference>
<protein>
    <submittedName>
        <fullName evidence="2">Uncharacterized protein</fullName>
    </submittedName>
</protein>
<gene>
    <name evidence="2" type="ORF">QBC40DRAFT_319439</name>
</gene>
<dbReference type="InterPro" id="IPR006616">
    <property type="entry name" value="DM9_repeat"/>
</dbReference>
<sequence length="751" mass="82570">MFEALKTQLESLGHLCTGVWRGAKDMAQSIVDHPLDAVGEFANGVPIVGHIKGLVHFATGDTEGGIHAEEVASRTLVVMGAAALTGMTGGLAAPILGGVIGGVLADGILTGIETQRKGKYDPQGGIDIGTNVVRDIQKGDMEHLGTDIFDGVVLAAGDGMVGSSTVKGPAKVGKTTKVFRVEGKSLVRNGDGSQLSHFRAGDNQRIFHYQGAVVAREHLPALTDPESLRTGHAPLEPRGTIHEEPSGSNTGRGGPKPGRGGPKSGRGGDPPIDRALGLISPDLFDDKGNMIFLNFGNEDRAYGYYAQKVTEHRKLAAKYRPLFEQAKSRSSTVTERTHQIRVKSFEVLTRELEDIERDAVTERERETDNYRGVLKVDIKAPRQYGLETSRYTPIFEKMIPDSFRAEPLWIRHLPTSILKLINEHPVGFGKVRRFRYRRVAAMSGATAIHIKQLPHVSKTEPVDSEDVTPRTIAHCRHVKTIRPATAEAPAETSEHYEYLVKFDKDQPAEWYPEQLVALNLRKAFYERAMASAKPVSSVKRSPDDNGKLLVERPDGSWDEIDPRQIFWDEQESGANPLGLRELDAIMYHLYRENPDDGVRARLHTDQLLPNANVLHAAPCADNDGSPVYIGSALHVNGGVHPCKIVSRFQSSRKACRVPYGGEEICHVGEYDLLPFVPEVMEFVEAERGHPPPLRRPILGGYEADGKRLYHAIALVDGVWVPGKAAPHLNGAQVAYDDKENWRPDCKILCWK</sequence>
<evidence type="ECO:0000256" key="1">
    <source>
        <dbReference type="SAM" id="MobiDB-lite"/>
    </source>
</evidence>
<feature type="region of interest" description="Disordered" evidence="1">
    <location>
        <begin position="221"/>
        <end position="276"/>
    </location>
</feature>
<dbReference type="PANTHER" id="PTHR34494">
    <property type="entry name" value="PROTEIN CBG25024"/>
    <property type="match status" value="1"/>
</dbReference>
<dbReference type="Pfam" id="PF11901">
    <property type="entry name" value="DM9"/>
    <property type="match status" value="1"/>
</dbReference>
<evidence type="ECO:0000313" key="3">
    <source>
        <dbReference type="Proteomes" id="UP001303160"/>
    </source>
</evidence>
<dbReference type="AlphaFoldDB" id="A0AAN6X5T0"/>
<proteinExistence type="predicted"/>
<reference evidence="2" key="1">
    <citation type="journal article" date="2023" name="Mol. Phylogenet. Evol.">
        <title>Genome-scale phylogeny and comparative genomics of the fungal order Sordariales.</title>
        <authorList>
            <person name="Hensen N."/>
            <person name="Bonometti L."/>
            <person name="Westerberg I."/>
            <person name="Brannstrom I.O."/>
            <person name="Guillou S."/>
            <person name="Cros-Aarteil S."/>
            <person name="Calhoun S."/>
            <person name="Haridas S."/>
            <person name="Kuo A."/>
            <person name="Mondo S."/>
            <person name="Pangilinan J."/>
            <person name="Riley R."/>
            <person name="LaButti K."/>
            <person name="Andreopoulos B."/>
            <person name="Lipzen A."/>
            <person name="Chen C."/>
            <person name="Yan M."/>
            <person name="Daum C."/>
            <person name="Ng V."/>
            <person name="Clum A."/>
            <person name="Steindorff A."/>
            <person name="Ohm R.A."/>
            <person name="Martin F."/>
            <person name="Silar P."/>
            <person name="Natvig D.O."/>
            <person name="Lalanne C."/>
            <person name="Gautier V."/>
            <person name="Ament-Velasquez S.L."/>
            <person name="Kruys A."/>
            <person name="Hutchinson M.I."/>
            <person name="Powell A.J."/>
            <person name="Barry K."/>
            <person name="Miller A.N."/>
            <person name="Grigoriev I.V."/>
            <person name="Debuchy R."/>
            <person name="Gladieux P."/>
            <person name="Hiltunen Thoren M."/>
            <person name="Johannesson H."/>
        </authorList>
    </citation>
    <scope>NUCLEOTIDE SEQUENCE</scope>
    <source>
        <strain evidence="2">CBS 315.58</strain>
    </source>
</reference>
<accession>A0AAN6X5T0</accession>
<organism evidence="2 3">
    <name type="scientific">Triangularia verruculosa</name>
    <dbReference type="NCBI Taxonomy" id="2587418"/>
    <lineage>
        <taxon>Eukaryota</taxon>
        <taxon>Fungi</taxon>
        <taxon>Dikarya</taxon>
        <taxon>Ascomycota</taxon>
        <taxon>Pezizomycotina</taxon>
        <taxon>Sordariomycetes</taxon>
        <taxon>Sordariomycetidae</taxon>
        <taxon>Sordariales</taxon>
        <taxon>Podosporaceae</taxon>
        <taxon>Triangularia</taxon>
    </lineage>
</organism>
<feature type="compositionally biased region" description="Gly residues" evidence="1">
    <location>
        <begin position="250"/>
        <end position="268"/>
    </location>
</feature>
<dbReference type="EMBL" id="MU864058">
    <property type="protein sequence ID" value="KAK4194490.1"/>
    <property type="molecule type" value="Genomic_DNA"/>
</dbReference>